<dbReference type="PANTHER" id="PTHR36766:SF70">
    <property type="entry name" value="DISEASE RESISTANCE PROTEIN RGA4"/>
    <property type="match status" value="1"/>
</dbReference>
<comment type="caution">
    <text evidence="3">The sequence shown here is derived from an EMBL/GenBank/DDBJ whole genome shotgun (WGS) entry which is preliminary data.</text>
</comment>
<dbReference type="InterPro" id="IPR042197">
    <property type="entry name" value="Apaf_helical"/>
</dbReference>
<dbReference type="GO" id="GO:0043531">
    <property type="term" value="F:ADP binding"/>
    <property type="evidence" value="ECO:0007669"/>
    <property type="project" value="InterPro"/>
</dbReference>
<keyword evidence="4" id="KW-1185">Reference proteome</keyword>
<evidence type="ECO:0000313" key="4">
    <source>
        <dbReference type="Proteomes" id="UP000323000"/>
    </source>
</evidence>
<dbReference type="PANTHER" id="PTHR36766">
    <property type="entry name" value="PLANT BROAD-SPECTRUM MILDEW RESISTANCE PROTEIN RPW8"/>
    <property type="match status" value="1"/>
</dbReference>
<name>A0A5C7IPB9_9ROSI</name>
<keyword evidence="1" id="KW-0611">Plant defense</keyword>
<sequence length="236" mass="27298">MSQKQAEYDGFDNLGGVLVCDLTRSIVEGLFLSLSLSWVRSIDEFYYRGNHCLRWSSQPVNKVLEVWEGHLDPNVNDAKELLTKLLNNEARCFIISIYGMGGLDEPGEMNDEDLGRYLLQSLQGCFYLPVIDDVWNKEAWMSLKVAFLGNKTRSRVIITTRSKEVAESSDERTHTHNLHYLRQDESWQLFYEKTFQHFNTDEELNNLGREMVQKCNGQPLAIIVLGGILFRKRPQE</sequence>
<dbReference type="SUPFAM" id="SSF52540">
    <property type="entry name" value="P-loop containing nucleoside triphosphate hydrolases"/>
    <property type="match status" value="1"/>
</dbReference>
<dbReference type="AlphaFoldDB" id="A0A5C7IPB9"/>
<organism evidence="3 4">
    <name type="scientific">Acer yangbiense</name>
    <dbReference type="NCBI Taxonomy" id="1000413"/>
    <lineage>
        <taxon>Eukaryota</taxon>
        <taxon>Viridiplantae</taxon>
        <taxon>Streptophyta</taxon>
        <taxon>Embryophyta</taxon>
        <taxon>Tracheophyta</taxon>
        <taxon>Spermatophyta</taxon>
        <taxon>Magnoliopsida</taxon>
        <taxon>eudicotyledons</taxon>
        <taxon>Gunneridae</taxon>
        <taxon>Pentapetalae</taxon>
        <taxon>rosids</taxon>
        <taxon>malvids</taxon>
        <taxon>Sapindales</taxon>
        <taxon>Sapindaceae</taxon>
        <taxon>Hippocastanoideae</taxon>
        <taxon>Acereae</taxon>
        <taxon>Acer</taxon>
    </lineage>
</organism>
<accession>A0A5C7IPB9</accession>
<evidence type="ECO:0000313" key="3">
    <source>
        <dbReference type="EMBL" id="TXG71227.1"/>
    </source>
</evidence>
<feature type="domain" description="NB-ARC" evidence="2">
    <location>
        <begin position="108"/>
        <end position="196"/>
    </location>
</feature>
<dbReference type="Pfam" id="PF00931">
    <property type="entry name" value="NB-ARC"/>
    <property type="match status" value="1"/>
</dbReference>
<gene>
    <name evidence="3" type="ORF">EZV62_006162</name>
</gene>
<evidence type="ECO:0000256" key="1">
    <source>
        <dbReference type="ARBA" id="ARBA00022821"/>
    </source>
</evidence>
<evidence type="ECO:0000259" key="2">
    <source>
        <dbReference type="Pfam" id="PF00931"/>
    </source>
</evidence>
<dbReference type="Proteomes" id="UP000323000">
    <property type="component" value="Chromosome 2"/>
</dbReference>
<proteinExistence type="predicted"/>
<dbReference type="GO" id="GO:0006952">
    <property type="term" value="P:defense response"/>
    <property type="evidence" value="ECO:0007669"/>
    <property type="project" value="UniProtKB-KW"/>
</dbReference>
<dbReference type="OrthoDB" id="3027644at2759"/>
<dbReference type="Gene3D" id="3.40.50.300">
    <property type="entry name" value="P-loop containing nucleotide triphosphate hydrolases"/>
    <property type="match status" value="1"/>
</dbReference>
<dbReference type="EMBL" id="VAHF01000002">
    <property type="protein sequence ID" value="TXG71227.1"/>
    <property type="molecule type" value="Genomic_DNA"/>
</dbReference>
<reference evidence="4" key="1">
    <citation type="journal article" date="2019" name="Gigascience">
        <title>De novo genome assembly of the endangered Acer yangbiense, a plant species with extremely small populations endemic to Yunnan Province, China.</title>
        <authorList>
            <person name="Yang J."/>
            <person name="Wariss H.M."/>
            <person name="Tao L."/>
            <person name="Zhang R."/>
            <person name="Yun Q."/>
            <person name="Hollingsworth P."/>
            <person name="Dao Z."/>
            <person name="Luo G."/>
            <person name="Guo H."/>
            <person name="Ma Y."/>
            <person name="Sun W."/>
        </authorList>
    </citation>
    <scope>NUCLEOTIDE SEQUENCE [LARGE SCALE GENOMIC DNA]</scope>
    <source>
        <strain evidence="4">cv. Malutang</strain>
    </source>
</reference>
<dbReference type="Gene3D" id="1.10.8.430">
    <property type="entry name" value="Helical domain of apoptotic protease-activating factors"/>
    <property type="match status" value="1"/>
</dbReference>
<protein>
    <recommendedName>
        <fullName evidence="2">NB-ARC domain-containing protein</fullName>
    </recommendedName>
</protein>
<dbReference type="InterPro" id="IPR027417">
    <property type="entry name" value="P-loop_NTPase"/>
</dbReference>
<dbReference type="InterPro" id="IPR002182">
    <property type="entry name" value="NB-ARC"/>
</dbReference>